<gene>
    <name evidence="1" type="ORF">MUK42_37355</name>
</gene>
<keyword evidence="2" id="KW-1185">Reference proteome</keyword>
<evidence type="ECO:0000313" key="2">
    <source>
        <dbReference type="Proteomes" id="UP001055439"/>
    </source>
</evidence>
<organism evidence="1 2">
    <name type="scientific">Musa troglodytarum</name>
    <name type="common">fe'i banana</name>
    <dbReference type="NCBI Taxonomy" id="320322"/>
    <lineage>
        <taxon>Eukaryota</taxon>
        <taxon>Viridiplantae</taxon>
        <taxon>Streptophyta</taxon>
        <taxon>Embryophyta</taxon>
        <taxon>Tracheophyta</taxon>
        <taxon>Spermatophyta</taxon>
        <taxon>Magnoliopsida</taxon>
        <taxon>Liliopsida</taxon>
        <taxon>Zingiberales</taxon>
        <taxon>Musaceae</taxon>
        <taxon>Musa</taxon>
    </lineage>
</organism>
<name>A0A9E7GS19_9LILI</name>
<protein>
    <submittedName>
        <fullName evidence="1">Uncharacterized protein</fullName>
    </submittedName>
</protein>
<dbReference type="EMBL" id="CP097509">
    <property type="protein sequence ID" value="URE19890.1"/>
    <property type="molecule type" value="Genomic_DNA"/>
</dbReference>
<accession>A0A9E7GS19</accession>
<sequence length="101" mass="11843">MRYRIPTVTFLYATPDESLFSQHLLDIVFLGSKFTKHKICWTGSLWSKALSPAKAQYETVQMQIDNRNLQSQRMVFLKNSDFSYSYCWMQGIGDIIALRCY</sequence>
<dbReference type="AlphaFoldDB" id="A0A9E7GS19"/>
<proteinExistence type="predicted"/>
<evidence type="ECO:0000313" key="1">
    <source>
        <dbReference type="EMBL" id="URE19890.1"/>
    </source>
</evidence>
<reference evidence="1" key="1">
    <citation type="submission" date="2022-05" db="EMBL/GenBank/DDBJ databases">
        <title>The Musa troglodytarum L. genome provides insights into the mechanism of non-climacteric behaviour and enrichment of carotenoids.</title>
        <authorList>
            <person name="Wang J."/>
        </authorList>
    </citation>
    <scope>NUCLEOTIDE SEQUENCE</scope>
    <source>
        <tissue evidence="1">Leaf</tissue>
    </source>
</reference>
<dbReference type="Proteomes" id="UP001055439">
    <property type="component" value="Chromosome 7"/>
</dbReference>